<gene>
    <name evidence="1" type="ORF">BpHYR1_010666</name>
</gene>
<dbReference type="EMBL" id="REGN01006187">
    <property type="protein sequence ID" value="RNA10481.1"/>
    <property type="molecule type" value="Genomic_DNA"/>
</dbReference>
<protein>
    <submittedName>
        <fullName evidence="1">Uncharacterized protein</fullName>
    </submittedName>
</protein>
<organism evidence="1 2">
    <name type="scientific">Brachionus plicatilis</name>
    <name type="common">Marine rotifer</name>
    <name type="synonym">Brachionus muelleri</name>
    <dbReference type="NCBI Taxonomy" id="10195"/>
    <lineage>
        <taxon>Eukaryota</taxon>
        <taxon>Metazoa</taxon>
        <taxon>Spiralia</taxon>
        <taxon>Gnathifera</taxon>
        <taxon>Rotifera</taxon>
        <taxon>Eurotatoria</taxon>
        <taxon>Monogononta</taxon>
        <taxon>Pseudotrocha</taxon>
        <taxon>Ploima</taxon>
        <taxon>Brachionidae</taxon>
        <taxon>Brachionus</taxon>
    </lineage>
</organism>
<name>A0A3M7QHG9_BRAPC</name>
<evidence type="ECO:0000313" key="2">
    <source>
        <dbReference type="Proteomes" id="UP000276133"/>
    </source>
</evidence>
<dbReference type="Proteomes" id="UP000276133">
    <property type="component" value="Unassembled WGS sequence"/>
</dbReference>
<comment type="caution">
    <text evidence="1">The sequence shown here is derived from an EMBL/GenBank/DDBJ whole genome shotgun (WGS) entry which is preliminary data.</text>
</comment>
<accession>A0A3M7QHG9</accession>
<reference evidence="1 2" key="1">
    <citation type="journal article" date="2018" name="Sci. Rep.">
        <title>Genomic signatures of local adaptation to the degree of environmental predictability in rotifers.</title>
        <authorList>
            <person name="Franch-Gras L."/>
            <person name="Hahn C."/>
            <person name="Garcia-Roger E.M."/>
            <person name="Carmona M.J."/>
            <person name="Serra M."/>
            <person name="Gomez A."/>
        </authorList>
    </citation>
    <scope>NUCLEOTIDE SEQUENCE [LARGE SCALE GENOMIC DNA]</scope>
    <source>
        <strain evidence="1">HYR1</strain>
    </source>
</reference>
<dbReference type="AlphaFoldDB" id="A0A3M7QHG9"/>
<proteinExistence type="predicted"/>
<evidence type="ECO:0000313" key="1">
    <source>
        <dbReference type="EMBL" id="RNA10481.1"/>
    </source>
</evidence>
<keyword evidence="2" id="KW-1185">Reference proteome</keyword>
<sequence>MVLLIQPNLVCSLFQNLLKLEKNKKKFKNQFNKELKLNFIDENFDSDKAMINLGYPKAYFSIQNFLDKFKHHEGDVKKKIK</sequence>